<dbReference type="AlphaFoldDB" id="C0QRH0"/>
<keyword evidence="11" id="KW-1185">Reference proteome</keyword>
<dbReference type="SUPFAM" id="SSF158472">
    <property type="entry name" value="HAMP domain-like"/>
    <property type="match status" value="1"/>
</dbReference>
<dbReference type="InterPro" id="IPR005467">
    <property type="entry name" value="His_kinase_dom"/>
</dbReference>
<organism evidence="10 11">
    <name type="scientific">Persephonella marina (strain DSM 14350 / EX-H1)</name>
    <dbReference type="NCBI Taxonomy" id="123214"/>
    <lineage>
        <taxon>Bacteria</taxon>
        <taxon>Pseudomonadati</taxon>
        <taxon>Aquificota</taxon>
        <taxon>Aquificia</taxon>
        <taxon>Aquificales</taxon>
        <taxon>Hydrogenothermaceae</taxon>
        <taxon>Persephonella</taxon>
    </lineage>
</organism>
<reference evidence="10 11" key="1">
    <citation type="journal article" date="2009" name="J. Bacteriol.">
        <title>Complete and draft genome sequences of six members of the Aquificales.</title>
        <authorList>
            <person name="Reysenbach A.L."/>
            <person name="Hamamura N."/>
            <person name="Podar M."/>
            <person name="Griffiths E."/>
            <person name="Ferreira S."/>
            <person name="Hochstein R."/>
            <person name="Heidelberg J."/>
            <person name="Johnson J."/>
            <person name="Mead D."/>
            <person name="Pohorille A."/>
            <person name="Sarmiento M."/>
            <person name="Schweighofer K."/>
            <person name="Seshadri R."/>
            <person name="Voytek M.A."/>
        </authorList>
    </citation>
    <scope>NUCLEOTIDE SEQUENCE [LARGE SCALE GENOMIC DNA]</scope>
    <source>
        <strain evidence="11">DSM 14350 / EX-H1</strain>
    </source>
</reference>
<dbReference type="GO" id="GO:0009927">
    <property type="term" value="F:histidine phosphotransfer kinase activity"/>
    <property type="evidence" value="ECO:0007669"/>
    <property type="project" value="TreeGrafter"/>
</dbReference>
<sequence length="666" mass="76601">MRLRSIKYRIVLSFLVASLIPFIASIFLVFKKGEEHLIDNIIDQQYSQITFLKKTILRDFHNLHTELSFWSENQILNDILVDDIDKRIQKFLFSIKENKDVKGVLFVSNIKGVIISSTEKSLLGKTINSKYLENYFSDLHHFRLLDKDVIKLSVPVYSSFQNQKIGYLVLLLYPDYFSQYTFSTRNSINSIYNRKNRLFIGSEIPVPKNLKDEGYFEFGNFLTIYKKIDDLYLRDWFILLQLNKESIFSPLKSMETIFIGVALCGMAIILILSSVVATRLVKPVKLLTETADYISRTKDYSKRVDIRSEDEIGILAKAFNNMLSEIQSALEKIKQENRERLRLFTKLIEIINRITSANSEMEVIDIVTQELESFLNVEKVEFTKDKKPGGISIPVDTESVKGFIHFDLKRDITVEEEQFLKSIGRMINLYIERLELLHKAQSASRAKSAFISNMSHELRTPLNSIIGFAQYLQMAETDEENIKAARSIELAGRHLLDMINDILDFAKIEAGAVKVNKRSFPVKKLIDEISAMVQPLIQEKGLKLILPENTDTVINTDYRLLKQVLLNLLSNAVKFTEEGYIKIDVRKDNGKIYFSVIDTGIGISRENIDKLFKDFTQLENPLQKKYKGTGLGLAISKKYIELLGGEIYAYSEGEGKGAKFEFYIPL</sequence>
<dbReference type="PROSITE" id="PS50109">
    <property type="entry name" value="HIS_KIN"/>
    <property type="match status" value="1"/>
</dbReference>
<evidence type="ECO:0000256" key="6">
    <source>
        <dbReference type="ARBA" id="ARBA00022777"/>
    </source>
</evidence>
<keyword evidence="7" id="KW-0472">Membrane</keyword>
<dbReference type="PANTHER" id="PTHR43047">
    <property type="entry name" value="TWO-COMPONENT HISTIDINE PROTEIN KINASE"/>
    <property type="match status" value="1"/>
</dbReference>
<dbReference type="KEGG" id="pmx:PERMA_1498"/>
<feature type="transmembrane region" description="Helical" evidence="7">
    <location>
        <begin position="12"/>
        <end position="30"/>
    </location>
</feature>
<dbReference type="CDD" id="cd00082">
    <property type="entry name" value="HisKA"/>
    <property type="match status" value="1"/>
</dbReference>
<dbReference type="Pfam" id="PF00512">
    <property type="entry name" value="HisKA"/>
    <property type="match status" value="1"/>
</dbReference>
<dbReference type="GO" id="GO:0005886">
    <property type="term" value="C:plasma membrane"/>
    <property type="evidence" value="ECO:0007669"/>
    <property type="project" value="TreeGrafter"/>
</dbReference>
<dbReference type="PRINTS" id="PR00344">
    <property type="entry name" value="BCTRLSENSOR"/>
</dbReference>
<keyword evidence="7" id="KW-1133">Transmembrane helix</keyword>
<dbReference type="InterPro" id="IPR036097">
    <property type="entry name" value="HisK_dim/P_sf"/>
</dbReference>
<dbReference type="InterPro" id="IPR036890">
    <property type="entry name" value="HATPase_C_sf"/>
</dbReference>
<evidence type="ECO:0000256" key="7">
    <source>
        <dbReference type="SAM" id="Phobius"/>
    </source>
</evidence>
<dbReference type="CDD" id="cd06225">
    <property type="entry name" value="HAMP"/>
    <property type="match status" value="1"/>
</dbReference>
<dbReference type="Gene3D" id="6.10.340.10">
    <property type="match status" value="1"/>
</dbReference>
<keyword evidence="6 10" id="KW-0418">Kinase</keyword>
<dbReference type="FunFam" id="3.30.565.10:FF:000010">
    <property type="entry name" value="Sensor histidine kinase RcsC"/>
    <property type="match status" value="1"/>
</dbReference>
<evidence type="ECO:0000256" key="1">
    <source>
        <dbReference type="ARBA" id="ARBA00000085"/>
    </source>
</evidence>
<proteinExistence type="predicted"/>
<evidence type="ECO:0000259" key="8">
    <source>
        <dbReference type="PROSITE" id="PS50109"/>
    </source>
</evidence>
<dbReference type="OrthoDB" id="2676347at2"/>
<gene>
    <name evidence="10" type="ordered locus">PERMA_1498</name>
</gene>
<dbReference type="PANTHER" id="PTHR43047:SF63">
    <property type="entry name" value="HISTIDINE KINASE"/>
    <property type="match status" value="1"/>
</dbReference>
<dbReference type="HOGENOM" id="CLU_410444_0_0_0"/>
<dbReference type="GO" id="GO:0000155">
    <property type="term" value="F:phosphorelay sensor kinase activity"/>
    <property type="evidence" value="ECO:0007669"/>
    <property type="project" value="InterPro"/>
</dbReference>
<dbReference type="EC" id="2.7.13.3" evidence="3"/>
<dbReference type="PROSITE" id="PS50885">
    <property type="entry name" value="HAMP"/>
    <property type="match status" value="1"/>
</dbReference>
<evidence type="ECO:0000256" key="2">
    <source>
        <dbReference type="ARBA" id="ARBA00004370"/>
    </source>
</evidence>
<dbReference type="InterPro" id="IPR003661">
    <property type="entry name" value="HisK_dim/P_dom"/>
</dbReference>
<dbReference type="InterPro" id="IPR003594">
    <property type="entry name" value="HATPase_dom"/>
</dbReference>
<dbReference type="Gene3D" id="3.30.565.10">
    <property type="entry name" value="Histidine kinase-like ATPase, C-terminal domain"/>
    <property type="match status" value="1"/>
</dbReference>
<dbReference type="Pfam" id="PF00672">
    <property type="entry name" value="HAMP"/>
    <property type="match status" value="1"/>
</dbReference>
<dbReference type="SMART" id="SM00387">
    <property type="entry name" value="HATPase_c"/>
    <property type="match status" value="1"/>
</dbReference>
<dbReference type="SMART" id="SM00304">
    <property type="entry name" value="HAMP"/>
    <property type="match status" value="1"/>
</dbReference>
<feature type="domain" description="HAMP" evidence="9">
    <location>
        <begin position="278"/>
        <end position="331"/>
    </location>
</feature>
<dbReference type="RefSeq" id="WP_012676198.1">
    <property type="nucleotide sequence ID" value="NC_012440.1"/>
</dbReference>
<dbReference type="InterPro" id="IPR003660">
    <property type="entry name" value="HAMP_dom"/>
</dbReference>
<feature type="transmembrane region" description="Helical" evidence="7">
    <location>
        <begin position="257"/>
        <end position="277"/>
    </location>
</feature>
<protein>
    <recommendedName>
        <fullName evidence="3">histidine kinase</fullName>
        <ecNumber evidence="3">2.7.13.3</ecNumber>
    </recommendedName>
</protein>
<comment type="catalytic activity">
    <reaction evidence="1">
        <text>ATP + protein L-histidine = ADP + protein N-phospho-L-histidine.</text>
        <dbReference type="EC" id="2.7.13.3"/>
    </reaction>
</comment>
<evidence type="ECO:0000256" key="4">
    <source>
        <dbReference type="ARBA" id="ARBA00022553"/>
    </source>
</evidence>
<dbReference type="STRING" id="123214.PERMA_1498"/>
<evidence type="ECO:0000256" key="5">
    <source>
        <dbReference type="ARBA" id="ARBA00022679"/>
    </source>
</evidence>
<dbReference type="SUPFAM" id="SSF55874">
    <property type="entry name" value="ATPase domain of HSP90 chaperone/DNA topoisomerase II/histidine kinase"/>
    <property type="match status" value="1"/>
</dbReference>
<keyword evidence="7" id="KW-0812">Transmembrane</keyword>
<evidence type="ECO:0000313" key="10">
    <source>
        <dbReference type="EMBL" id="ACO03959.1"/>
    </source>
</evidence>
<dbReference type="InterPro" id="IPR004358">
    <property type="entry name" value="Sig_transdc_His_kin-like_C"/>
</dbReference>
<dbReference type="SUPFAM" id="SSF47384">
    <property type="entry name" value="Homodimeric domain of signal transducing histidine kinase"/>
    <property type="match status" value="1"/>
</dbReference>
<feature type="domain" description="Histidine kinase" evidence="8">
    <location>
        <begin position="453"/>
        <end position="666"/>
    </location>
</feature>
<comment type="subcellular location">
    <subcellularLocation>
        <location evidence="2">Membrane</location>
    </subcellularLocation>
</comment>
<evidence type="ECO:0000256" key="3">
    <source>
        <dbReference type="ARBA" id="ARBA00012438"/>
    </source>
</evidence>
<keyword evidence="5" id="KW-0808">Transferase</keyword>
<dbReference type="PaxDb" id="123214-PERMA_1498"/>
<dbReference type="Gene3D" id="1.10.287.130">
    <property type="match status" value="1"/>
</dbReference>
<dbReference type="CDD" id="cd16922">
    <property type="entry name" value="HATPase_EvgS-ArcB-TorS-like"/>
    <property type="match status" value="1"/>
</dbReference>
<dbReference type="eggNOG" id="COG2205">
    <property type="taxonomic scope" value="Bacteria"/>
</dbReference>
<keyword evidence="4" id="KW-0597">Phosphoprotein</keyword>
<dbReference type="EMBL" id="CP001230">
    <property type="protein sequence ID" value="ACO03959.1"/>
    <property type="molecule type" value="Genomic_DNA"/>
</dbReference>
<evidence type="ECO:0000259" key="9">
    <source>
        <dbReference type="PROSITE" id="PS50885"/>
    </source>
</evidence>
<accession>C0QRH0</accession>
<dbReference type="Pfam" id="PF02518">
    <property type="entry name" value="HATPase_c"/>
    <property type="match status" value="1"/>
</dbReference>
<evidence type="ECO:0000313" key="11">
    <source>
        <dbReference type="Proteomes" id="UP000001366"/>
    </source>
</evidence>
<dbReference type="Proteomes" id="UP000001366">
    <property type="component" value="Chromosome"/>
</dbReference>
<dbReference type="SMART" id="SM00388">
    <property type="entry name" value="HisKA"/>
    <property type="match status" value="1"/>
</dbReference>
<name>C0QRH0_PERMH</name>